<evidence type="ECO:0000256" key="11">
    <source>
        <dbReference type="ARBA" id="ARBA00023134"/>
    </source>
</evidence>
<dbReference type="EnsemblMetazoa" id="G11720.2">
    <property type="protein sequence ID" value="G11720.2:cds"/>
    <property type="gene ID" value="G11720"/>
</dbReference>
<comment type="subunit">
    <text evidence="2">Monomer.</text>
</comment>
<dbReference type="FunFam" id="2.40.30.10:FF:000085">
    <property type="entry name" value="Elongation factor Tu"/>
    <property type="match status" value="1"/>
</dbReference>
<dbReference type="InterPro" id="IPR050055">
    <property type="entry name" value="EF-Tu_GTPase"/>
</dbReference>
<dbReference type="PANTHER" id="PTHR43721">
    <property type="entry name" value="ELONGATION FACTOR TU-RELATED"/>
    <property type="match status" value="1"/>
</dbReference>
<dbReference type="OrthoDB" id="2067at2759"/>
<keyword evidence="7" id="KW-0251">Elongation factor</keyword>
<dbReference type="InterPro" id="IPR027417">
    <property type="entry name" value="P-loop_NTPase"/>
</dbReference>
<evidence type="ECO:0000256" key="10">
    <source>
        <dbReference type="ARBA" id="ARBA00022917"/>
    </source>
</evidence>
<evidence type="ECO:0000256" key="7">
    <source>
        <dbReference type="ARBA" id="ARBA00022768"/>
    </source>
</evidence>
<keyword evidence="9" id="KW-0460">Magnesium</keyword>
<dbReference type="Pfam" id="PF03143">
    <property type="entry name" value="GTP_EFTU_D3"/>
    <property type="match status" value="1"/>
</dbReference>
<dbReference type="EnsemblMetazoa" id="G11720.4">
    <property type="protein sequence ID" value="G11720.4:cds"/>
    <property type="gene ID" value="G11720"/>
</dbReference>
<dbReference type="PANTHER" id="PTHR43721:SF2">
    <property type="entry name" value="ELONGATION FACTOR TU, MITOCHONDRIAL"/>
    <property type="match status" value="1"/>
</dbReference>
<comment type="similarity">
    <text evidence="1">Belongs to the TRAFAC class translation factor GTPase superfamily. Classic translation factor GTPase family. EF-Tu/EF-1A subfamily.</text>
</comment>
<evidence type="ECO:0000256" key="6">
    <source>
        <dbReference type="ARBA" id="ARBA00022741"/>
    </source>
</evidence>
<dbReference type="EnsemblMetazoa" id="G11720.3">
    <property type="protein sequence ID" value="G11720.3:cds"/>
    <property type="gene ID" value="G11720"/>
</dbReference>
<keyword evidence="8" id="KW-0378">Hydrolase</keyword>
<dbReference type="InterPro" id="IPR009001">
    <property type="entry name" value="Transl_elong_EF1A/Init_IF2_C"/>
</dbReference>
<organism evidence="13 14">
    <name type="scientific">Magallana gigas</name>
    <name type="common">Pacific oyster</name>
    <name type="synonym">Crassostrea gigas</name>
    <dbReference type="NCBI Taxonomy" id="29159"/>
    <lineage>
        <taxon>Eukaryota</taxon>
        <taxon>Metazoa</taxon>
        <taxon>Spiralia</taxon>
        <taxon>Lophotrochozoa</taxon>
        <taxon>Mollusca</taxon>
        <taxon>Bivalvia</taxon>
        <taxon>Autobranchia</taxon>
        <taxon>Pteriomorphia</taxon>
        <taxon>Ostreida</taxon>
        <taxon>Ostreoidea</taxon>
        <taxon>Ostreidae</taxon>
        <taxon>Magallana</taxon>
    </lineage>
</organism>
<keyword evidence="14" id="KW-1185">Reference proteome</keyword>
<keyword evidence="4" id="KW-0963">Cytoplasm</keyword>
<evidence type="ECO:0000256" key="4">
    <source>
        <dbReference type="ARBA" id="ARBA00022490"/>
    </source>
</evidence>
<dbReference type="Pfam" id="PF00009">
    <property type="entry name" value="GTP_EFTU"/>
    <property type="match status" value="1"/>
</dbReference>
<dbReference type="AlphaFoldDB" id="A0A8W8HYH2"/>
<dbReference type="Gene3D" id="2.40.30.10">
    <property type="entry name" value="Translation factors"/>
    <property type="match status" value="2"/>
</dbReference>
<dbReference type="EnsemblMetazoa" id="G11720.1">
    <property type="protein sequence ID" value="G11720.1:cds"/>
    <property type="gene ID" value="G11720"/>
</dbReference>
<protein>
    <recommendedName>
        <fullName evidence="3">protein-synthesizing GTPase</fullName>
        <ecNumber evidence="3">3.6.5.3</ecNumber>
    </recommendedName>
</protein>
<dbReference type="SUPFAM" id="SSF50447">
    <property type="entry name" value="Translation proteins"/>
    <property type="match status" value="1"/>
</dbReference>
<evidence type="ECO:0000256" key="3">
    <source>
        <dbReference type="ARBA" id="ARBA00011986"/>
    </source>
</evidence>
<dbReference type="PROSITE" id="PS00301">
    <property type="entry name" value="G_TR_1"/>
    <property type="match status" value="1"/>
</dbReference>
<reference evidence="13" key="1">
    <citation type="submission" date="2022-08" db="UniProtKB">
        <authorList>
            <consortium name="EnsemblMetazoa"/>
        </authorList>
    </citation>
    <scope>IDENTIFICATION</scope>
    <source>
        <strain evidence="13">05x7-T-G4-1.051#20</strain>
    </source>
</reference>
<evidence type="ECO:0000256" key="8">
    <source>
        <dbReference type="ARBA" id="ARBA00022801"/>
    </source>
</evidence>
<dbReference type="InterPro" id="IPR000795">
    <property type="entry name" value="T_Tr_GTP-bd_dom"/>
</dbReference>
<accession>A0A8W8HYH2</accession>
<evidence type="ECO:0000256" key="5">
    <source>
        <dbReference type="ARBA" id="ARBA00022723"/>
    </source>
</evidence>
<dbReference type="PRINTS" id="PR00315">
    <property type="entry name" value="ELONGATNFCT"/>
</dbReference>
<dbReference type="InterPro" id="IPR009000">
    <property type="entry name" value="Transl_B-barrel_sf"/>
</dbReference>
<keyword evidence="6" id="KW-0547">Nucleotide-binding</keyword>
<dbReference type="SUPFAM" id="SSF50465">
    <property type="entry name" value="EF-Tu/eEF-1alpha/eIF2-gamma C-terminal domain"/>
    <property type="match status" value="1"/>
</dbReference>
<evidence type="ECO:0000256" key="2">
    <source>
        <dbReference type="ARBA" id="ARBA00011245"/>
    </source>
</evidence>
<keyword evidence="10" id="KW-0648">Protein biosynthesis</keyword>
<dbReference type="GO" id="GO:0003924">
    <property type="term" value="F:GTPase activity"/>
    <property type="evidence" value="ECO:0007669"/>
    <property type="project" value="InterPro"/>
</dbReference>
<evidence type="ECO:0000259" key="12">
    <source>
        <dbReference type="PROSITE" id="PS51722"/>
    </source>
</evidence>
<evidence type="ECO:0000256" key="1">
    <source>
        <dbReference type="ARBA" id="ARBA00007249"/>
    </source>
</evidence>
<sequence>MTKVLSEEIGTTKAVQFDEIDKAPEEKKRGITINAAHISYESKNRRYAHTDCPGHIDFIKNMITGTSQMDGAILVVAATEGTMPQTREHLLLAKQIGVKHLVVFINKIDAADEEMAELCEIEVRMLLDEYGYPGSDIPVIHGSALCALNNEDEEIGKNSILKLVQALDDYLPIPDRNLSAPFVLPIETAVRIPSRGTVVVGTLKEGVICKGDAAEILGLGVSMQTTVSDIEVFHESVPKLYAGQNAGVLLKAVKQTNIVRGMFLVKPNSATQHSYFSAKIYVLKREEGGRSKPLRDKYQQQLFCSLWSMGSIIYLPEDLPMIMPGDTADVKILLRQPMILKVGQQFTIRENQISAITGIVTEILPPLDVEIKGFTFLKPQPAVKVEGRRKRK</sequence>
<dbReference type="InterPro" id="IPR004160">
    <property type="entry name" value="Transl_elong_EFTu/EF1A_C"/>
</dbReference>
<evidence type="ECO:0000313" key="14">
    <source>
        <dbReference type="Proteomes" id="UP000005408"/>
    </source>
</evidence>
<proteinExistence type="inferred from homology"/>
<dbReference type="Proteomes" id="UP000005408">
    <property type="component" value="Unassembled WGS sequence"/>
</dbReference>
<keyword evidence="11" id="KW-0342">GTP-binding</keyword>
<dbReference type="GO" id="GO:0003746">
    <property type="term" value="F:translation elongation factor activity"/>
    <property type="evidence" value="ECO:0007669"/>
    <property type="project" value="UniProtKB-KW"/>
</dbReference>
<name>A0A8W8HYH2_MAGGI</name>
<dbReference type="Pfam" id="PF03144">
    <property type="entry name" value="GTP_EFTU_D2"/>
    <property type="match status" value="1"/>
</dbReference>
<evidence type="ECO:0000256" key="9">
    <source>
        <dbReference type="ARBA" id="ARBA00022842"/>
    </source>
</evidence>
<dbReference type="InterPro" id="IPR031157">
    <property type="entry name" value="G_TR_CS"/>
</dbReference>
<feature type="domain" description="Tr-type G" evidence="12">
    <location>
        <begin position="1"/>
        <end position="175"/>
    </location>
</feature>
<dbReference type="OMA" id="NYIQMMY"/>
<dbReference type="FunFam" id="3.40.50.300:FF:000576">
    <property type="entry name" value="Elongation factor Tu"/>
    <property type="match status" value="1"/>
</dbReference>
<dbReference type="GO" id="GO:0005739">
    <property type="term" value="C:mitochondrion"/>
    <property type="evidence" value="ECO:0007669"/>
    <property type="project" value="TreeGrafter"/>
</dbReference>
<dbReference type="SUPFAM" id="SSF52540">
    <property type="entry name" value="P-loop containing nucleoside triphosphate hydrolases"/>
    <property type="match status" value="1"/>
</dbReference>
<evidence type="ECO:0000313" key="13">
    <source>
        <dbReference type="EnsemblMetazoa" id="G11720.1:cds"/>
    </source>
</evidence>
<dbReference type="EC" id="3.6.5.3" evidence="3"/>
<keyword evidence="5" id="KW-0479">Metal-binding</keyword>
<dbReference type="GO" id="GO:0005525">
    <property type="term" value="F:GTP binding"/>
    <property type="evidence" value="ECO:0007669"/>
    <property type="project" value="UniProtKB-KW"/>
</dbReference>
<dbReference type="PROSITE" id="PS51722">
    <property type="entry name" value="G_TR_2"/>
    <property type="match status" value="1"/>
</dbReference>
<dbReference type="Gene3D" id="3.40.50.300">
    <property type="entry name" value="P-loop containing nucleotide triphosphate hydrolases"/>
    <property type="match status" value="1"/>
</dbReference>
<dbReference type="GO" id="GO:0046872">
    <property type="term" value="F:metal ion binding"/>
    <property type="evidence" value="ECO:0007669"/>
    <property type="project" value="UniProtKB-KW"/>
</dbReference>
<dbReference type="GO" id="GO:0070125">
    <property type="term" value="P:mitochondrial translational elongation"/>
    <property type="evidence" value="ECO:0007669"/>
    <property type="project" value="TreeGrafter"/>
</dbReference>
<dbReference type="InterPro" id="IPR004161">
    <property type="entry name" value="EFTu-like_2"/>
</dbReference>